<keyword evidence="2" id="KW-1185">Reference proteome</keyword>
<comment type="caution">
    <text evidence="1">The sequence shown here is derived from an EMBL/GenBank/DDBJ whole genome shotgun (WGS) entry which is preliminary data.</text>
</comment>
<protein>
    <submittedName>
        <fullName evidence="1">Uncharacterized protein</fullName>
    </submittedName>
</protein>
<accession>A0ABD1M432</accession>
<organism evidence="1 2">
    <name type="scientific">Flemingia macrophylla</name>
    <dbReference type="NCBI Taxonomy" id="520843"/>
    <lineage>
        <taxon>Eukaryota</taxon>
        <taxon>Viridiplantae</taxon>
        <taxon>Streptophyta</taxon>
        <taxon>Embryophyta</taxon>
        <taxon>Tracheophyta</taxon>
        <taxon>Spermatophyta</taxon>
        <taxon>Magnoliopsida</taxon>
        <taxon>eudicotyledons</taxon>
        <taxon>Gunneridae</taxon>
        <taxon>Pentapetalae</taxon>
        <taxon>rosids</taxon>
        <taxon>fabids</taxon>
        <taxon>Fabales</taxon>
        <taxon>Fabaceae</taxon>
        <taxon>Papilionoideae</taxon>
        <taxon>50 kb inversion clade</taxon>
        <taxon>NPAAA clade</taxon>
        <taxon>indigoferoid/millettioid clade</taxon>
        <taxon>Phaseoleae</taxon>
        <taxon>Flemingia</taxon>
    </lineage>
</organism>
<dbReference type="AlphaFoldDB" id="A0ABD1M432"/>
<evidence type="ECO:0000313" key="1">
    <source>
        <dbReference type="EMBL" id="KAL2330555.1"/>
    </source>
</evidence>
<name>A0ABD1M432_9FABA</name>
<proteinExistence type="predicted"/>
<sequence>MSFRIRLSSLRGRASRSTSNHSFVHRPASIATAPNLYRHRASPGSTETSEVGSYFYQPFKEDELEQSTEVPIIFLAEPKPVFYEFDWELDELEVLNLFSNVYSFGYQIQLARGCIL</sequence>
<dbReference type="EMBL" id="JBGMDY010000006">
    <property type="protein sequence ID" value="KAL2330555.1"/>
    <property type="molecule type" value="Genomic_DNA"/>
</dbReference>
<dbReference type="Proteomes" id="UP001603857">
    <property type="component" value="Unassembled WGS sequence"/>
</dbReference>
<evidence type="ECO:0000313" key="2">
    <source>
        <dbReference type="Proteomes" id="UP001603857"/>
    </source>
</evidence>
<reference evidence="1 2" key="1">
    <citation type="submission" date="2024-08" db="EMBL/GenBank/DDBJ databases">
        <title>Insights into the chromosomal genome structure of Flemingia macrophylla.</title>
        <authorList>
            <person name="Ding Y."/>
            <person name="Zhao Y."/>
            <person name="Bi W."/>
            <person name="Wu M."/>
            <person name="Zhao G."/>
            <person name="Gong Y."/>
            <person name="Li W."/>
            <person name="Zhang P."/>
        </authorList>
    </citation>
    <scope>NUCLEOTIDE SEQUENCE [LARGE SCALE GENOMIC DNA]</scope>
    <source>
        <strain evidence="1">DYQJB</strain>
        <tissue evidence="1">Leaf</tissue>
    </source>
</reference>
<gene>
    <name evidence="1" type="ORF">Fmac_018136</name>
</gene>